<dbReference type="InterPro" id="IPR041698">
    <property type="entry name" value="Methyltransf_25"/>
</dbReference>
<dbReference type="Pfam" id="PF13649">
    <property type="entry name" value="Methyltransf_25"/>
    <property type="match status" value="1"/>
</dbReference>
<dbReference type="CDD" id="cd02440">
    <property type="entry name" value="AdoMet_MTases"/>
    <property type="match status" value="1"/>
</dbReference>
<organism evidence="2">
    <name type="scientific">marine sediment metagenome</name>
    <dbReference type="NCBI Taxonomy" id="412755"/>
    <lineage>
        <taxon>unclassified sequences</taxon>
        <taxon>metagenomes</taxon>
        <taxon>ecological metagenomes</taxon>
    </lineage>
</organism>
<evidence type="ECO:0000313" key="2">
    <source>
        <dbReference type="EMBL" id="KKM23744.1"/>
    </source>
</evidence>
<dbReference type="EMBL" id="LAZR01013060">
    <property type="protein sequence ID" value="KKM23744.1"/>
    <property type="molecule type" value="Genomic_DNA"/>
</dbReference>
<evidence type="ECO:0000259" key="1">
    <source>
        <dbReference type="Pfam" id="PF13649"/>
    </source>
</evidence>
<proteinExistence type="predicted"/>
<protein>
    <recommendedName>
        <fullName evidence="1">Methyltransferase domain-containing protein</fullName>
    </recommendedName>
</protein>
<sequence length="237" mass="26515">MADGSIGAKGDSVEATEGPAIPDYVERYYWWAYLRPASLRVFDHPAVVSAILWGQYRRLCDAVLGLVRPGERMLQLACVYGDLTPRLRDRVGTQGWLEVVDVAPIQIDNLAAKLGQGPRVALRVADAAAPGTARFDTVLCFFLLHELPDDQKRRVVDTALDQLAEGGRAVFVDYAQPAWWHPIRPIMWAVFALLEPFAATMWRGNVRSLSSTPDRFSWREKRMFGGLYQIVVAERAG</sequence>
<name>A0A0F9IUQ0_9ZZZZ</name>
<dbReference type="AlphaFoldDB" id="A0A0F9IUQ0"/>
<dbReference type="Gene3D" id="3.40.50.150">
    <property type="entry name" value="Vaccinia Virus protein VP39"/>
    <property type="match status" value="1"/>
</dbReference>
<dbReference type="SUPFAM" id="SSF53335">
    <property type="entry name" value="S-adenosyl-L-methionine-dependent methyltransferases"/>
    <property type="match status" value="1"/>
</dbReference>
<comment type="caution">
    <text evidence="2">The sequence shown here is derived from an EMBL/GenBank/DDBJ whole genome shotgun (WGS) entry which is preliminary data.</text>
</comment>
<feature type="domain" description="Methyltransferase" evidence="1">
    <location>
        <begin position="74"/>
        <end position="167"/>
    </location>
</feature>
<dbReference type="NCBIfam" id="NF038261">
    <property type="entry name" value="rhodoquin_RquA"/>
    <property type="match status" value="1"/>
</dbReference>
<accession>A0A0F9IUQ0</accession>
<gene>
    <name evidence="2" type="ORF">LCGC14_1612090</name>
</gene>
<dbReference type="InterPro" id="IPR029063">
    <property type="entry name" value="SAM-dependent_MTases_sf"/>
</dbReference>
<reference evidence="2" key="1">
    <citation type="journal article" date="2015" name="Nature">
        <title>Complex archaea that bridge the gap between prokaryotes and eukaryotes.</title>
        <authorList>
            <person name="Spang A."/>
            <person name="Saw J.H."/>
            <person name="Jorgensen S.L."/>
            <person name="Zaremba-Niedzwiedzka K."/>
            <person name="Martijn J."/>
            <person name="Lind A.E."/>
            <person name="van Eijk R."/>
            <person name="Schleper C."/>
            <person name="Guy L."/>
            <person name="Ettema T.J."/>
        </authorList>
    </citation>
    <scope>NUCLEOTIDE SEQUENCE</scope>
</reference>